<reference evidence="1 2" key="1">
    <citation type="submission" date="2020-09" db="EMBL/GenBank/DDBJ databases">
        <title>De no assembly of potato wild relative species, Solanum commersonii.</title>
        <authorList>
            <person name="Cho K."/>
        </authorList>
    </citation>
    <scope>NUCLEOTIDE SEQUENCE [LARGE SCALE GENOMIC DNA]</scope>
    <source>
        <strain evidence="1">LZ3.2</strain>
        <tissue evidence="1">Leaf</tissue>
    </source>
</reference>
<dbReference type="AlphaFoldDB" id="A0A9J5WNG6"/>
<dbReference type="Proteomes" id="UP000824120">
    <property type="component" value="Chromosome 11"/>
</dbReference>
<dbReference type="EMBL" id="JACXVP010000011">
    <property type="protein sequence ID" value="KAG5576568.1"/>
    <property type="molecule type" value="Genomic_DNA"/>
</dbReference>
<keyword evidence="2" id="KW-1185">Reference proteome</keyword>
<gene>
    <name evidence="1" type="ORF">H5410_056702</name>
</gene>
<organism evidence="1 2">
    <name type="scientific">Solanum commersonii</name>
    <name type="common">Commerson's wild potato</name>
    <name type="synonym">Commerson's nightshade</name>
    <dbReference type="NCBI Taxonomy" id="4109"/>
    <lineage>
        <taxon>Eukaryota</taxon>
        <taxon>Viridiplantae</taxon>
        <taxon>Streptophyta</taxon>
        <taxon>Embryophyta</taxon>
        <taxon>Tracheophyta</taxon>
        <taxon>Spermatophyta</taxon>
        <taxon>Magnoliopsida</taxon>
        <taxon>eudicotyledons</taxon>
        <taxon>Gunneridae</taxon>
        <taxon>Pentapetalae</taxon>
        <taxon>asterids</taxon>
        <taxon>lamiids</taxon>
        <taxon>Solanales</taxon>
        <taxon>Solanaceae</taxon>
        <taxon>Solanoideae</taxon>
        <taxon>Solaneae</taxon>
        <taxon>Solanum</taxon>
    </lineage>
</organism>
<proteinExistence type="predicted"/>
<evidence type="ECO:0000313" key="1">
    <source>
        <dbReference type="EMBL" id="KAG5576568.1"/>
    </source>
</evidence>
<evidence type="ECO:0000313" key="2">
    <source>
        <dbReference type="Proteomes" id="UP000824120"/>
    </source>
</evidence>
<sequence>MPNHDPPTNYRNHAGCNNSSKFMLPKGITIVPKSSILSESLSSSKRVKRSRNVASPIVITMPKLEFERRNKIVISATE</sequence>
<accession>A0A9J5WNG6</accession>
<protein>
    <submittedName>
        <fullName evidence="1">Uncharacterized protein</fullName>
    </submittedName>
</protein>
<comment type="caution">
    <text evidence="1">The sequence shown here is derived from an EMBL/GenBank/DDBJ whole genome shotgun (WGS) entry which is preliminary data.</text>
</comment>
<name>A0A9J5WNG6_SOLCO</name>